<dbReference type="GO" id="GO:0016491">
    <property type="term" value="F:oxidoreductase activity"/>
    <property type="evidence" value="ECO:0007669"/>
    <property type="project" value="UniProtKB-KW"/>
</dbReference>
<dbReference type="InterPro" id="IPR045312">
    <property type="entry name" value="PCBER-like"/>
</dbReference>
<evidence type="ECO:0000256" key="1">
    <source>
        <dbReference type="ARBA" id="ARBA00022857"/>
    </source>
</evidence>
<dbReference type="EMBL" id="KB644412">
    <property type="protein sequence ID" value="EPS29614.1"/>
    <property type="molecule type" value="Genomic_DNA"/>
</dbReference>
<dbReference type="PANTHER" id="PTHR47706:SF7">
    <property type="entry name" value="CIPA-LIKE, PUTATIVE (AFU_ORTHOLOGUE AFUA_1G01630)-RELATED"/>
    <property type="match status" value="1"/>
</dbReference>
<dbReference type="CDD" id="cd05259">
    <property type="entry name" value="PCBER_SDR_a"/>
    <property type="match status" value="1"/>
</dbReference>
<gene>
    <name evidence="4" type="ORF">PDE_04564</name>
</gene>
<dbReference type="SUPFAM" id="SSF51735">
    <property type="entry name" value="NAD(P)-binding Rossmann-fold domains"/>
    <property type="match status" value="1"/>
</dbReference>
<dbReference type="Pfam" id="PF05368">
    <property type="entry name" value="NmrA"/>
    <property type="match status" value="1"/>
</dbReference>
<dbReference type="Gene3D" id="3.40.50.720">
    <property type="entry name" value="NAD(P)-binding Rossmann-like Domain"/>
    <property type="match status" value="1"/>
</dbReference>
<evidence type="ECO:0000313" key="5">
    <source>
        <dbReference type="Proteomes" id="UP000019376"/>
    </source>
</evidence>
<dbReference type="HOGENOM" id="CLU_044876_1_1_1"/>
<dbReference type="AlphaFoldDB" id="S7ZH49"/>
<dbReference type="eggNOG" id="ENOG502QTQ8">
    <property type="taxonomic scope" value="Eukaryota"/>
</dbReference>
<dbReference type="InterPro" id="IPR051609">
    <property type="entry name" value="NmrA/Isoflavone_reductase-like"/>
</dbReference>
<evidence type="ECO:0000313" key="4">
    <source>
        <dbReference type="EMBL" id="EPS29614.1"/>
    </source>
</evidence>
<feature type="domain" description="NmrA-like" evidence="3">
    <location>
        <begin position="8"/>
        <end position="141"/>
    </location>
</feature>
<name>S7ZH49_PENO1</name>
<reference evidence="4 5" key="1">
    <citation type="journal article" date="2013" name="PLoS ONE">
        <title>Genomic and secretomic analyses reveal unique features of the lignocellulolytic enzyme system of Penicillium decumbens.</title>
        <authorList>
            <person name="Liu G."/>
            <person name="Zhang L."/>
            <person name="Wei X."/>
            <person name="Zou G."/>
            <person name="Qin Y."/>
            <person name="Ma L."/>
            <person name="Li J."/>
            <person name="Zheng H."/>
            <person name="Wang S."/>
            <person name="Wang C."/>
            <person name="Xun L."/>
            <person name="Zhao G.-P."/>
            <person name="Zhou Z."/>
            <person name="Qu Y."/>
        </authorList>
    </citation>
    <scope>NUCLEOTIDE SEQUENCE [LARGE SCALE GENOMIC DNA]</scope>
    <source>
        <strain evidence="5">114-2 / CGMCC 5302</strain>
    </source>
</reference>
<evidence type="ECO:0000256" key="2">
    <source>
        <dbReference type="ARBA" id="ARBA00023002"/>
    </source>
</evidence>
<dbReference type="STRING" id="933388.S7ZH49"/>
<evidence type="ECO:0000259" key="3">
    <source>
        <dbReference type="Pfam" id="PF05368"/>
    </source>
</evidence>
<organism evidence="4 5">
    <name type="scientific">Penicillium oxalicum (strain 114-2 / CGMCC 5302)</name>
    <name type="common">Penicillium decumbens</name>
    <dbReference type="NCBI Taxonomy" id="933388"/>
    <lineage>
        <taxon>Eukaryota</taxon>
        <taxon>Fungi</taxon>
        <taxon>Dikarya</taxon>
        <taxon>Ascomycota</taxon>
        <taxon>Pezizomycotina</taxon>
        <taxon>Eurotiomycetes</taxon>
        <taxon>Eurotiomycetidae</taxon>
        <taxon>Eurotiales</taxon>
        <taxon>Aspergillaceae</taxon>
        <taxon>Penicillium</taxon>
    </lineage>
</organism>
<sequence length="316" mass="34489">MVENRITNVAIVGASGNSGRFMAQAILETGKHTLTALTRAGSNANLPAGVICKVIDYTKPETIVAALRGQDALVVTLPGQAPLETEVALIEAAGEAGVSWILNDWAVDTQHEDLVKDVPPLQKKVSVRKAIEKLGKSNYISLCTSFWYEWSMAIPDAFGIDLINHTAIFFDEGDTRITISTWPQVGRAVAAILSLPVKAEGSAACLETLKNKVVYCKSFTLNQQEMLESACRVTQTTKDDWKISKVPCEKRYEEGQQQMNKGEFDGFVKVLYTRVFYPDGCGNIDHKGTINELLGLPVEDLDTATLAAIERAKAQP</sequence>
<dbReference type="Gene3D" id="3.90.25.10">
    <property type="entry name" value="UDP-galactose 4-epimerase, domain 1"/>
    <property type="match status" value="1"/>
</dbReference>
<keyword evidence="5" id="KW-1185">Reference proteome</keyword>
<dbReference type="InterPro" id="IPR036291">
    <property type="entry name" value="NAD(P)-bd_dom_sf"/>
</dbReference>
<accession>S7ZH49</accession>
<dbReference type="PANTHER" id="PTHR47706">
    <property type="entry name" value="NMRA-LIKE FAMILY PROTEIN"/>
    <property type="match status" value="1"/>
</dbReference>
<dbReference type="PhylomeDB" id="S7ZH49"/>
<protein>
    <recommendedName>
        <fullName evidence="3">NmrA-like domain-containing protein</fullName>
    </recommendedName>
</protein>
<dbReference type="Proteomes" id="UP000019376">
    <property type="component" value="Unassembled WGS sequence"/>
</dbReference>
<keyword evidence="2" id="KW-0560">Oxidoreductase</keyword>
<dbReference type="InterPro" id="IPR008030">
    <property type="entry name" value="NmrA-like"/>
</dbReference>
<keyword evidence="1" id="KW-0521">NADP</keyword>
<proteinExistence type="predicted"/>
<dbReference type="OrthoDB" id="9974981at2759"/>